<feature type="transmembrane region" description="Helical" evidence="7">
    <location>
        <begin position="432"/>
        <end position="453"/>
    </location>
</feature>
<evidence type="ECO:0000256" key="7">
    <source>
        <dbReference type="SAM" id="Phobius"/>
    </source>
</evidence>
<dbReference type="PANTHER" id="PTHR10332">
    <property type="entry name" value="EQUILIBRATIVE NUCLEOSIDE TRANSPORTER"/>
    <property type="match status" value="1"/>
</dbReference>
<feature type="transmembrane region" description="Helical" evidence="7">
    <location>
        <begin position="109"/>
        <end position="131"/>
    </location>
</feature>
<feature type="transmembrane region" description="Helical" evidence="7">
    <location>
        <begin position="137"/>
        <end position="157"/>
    </location>
</feature>
<keyword evidence="5 7" id="KW-1133">Transmembrane helix</keyword>
<evidence type="ECO:0000256" key="6">
    <source>
        <dbReference type="ARBA" id="ARBA00023136"/>
    </source>
</evidence>
<feature type="transmembrane region" description="Helical" evidence="7">
    <location>
        <begin position="390"/>
        <end position="412"/>
    </location>
</feature>
<dbReference type="RefSeq" id="XP_027200139.1">
    <property type="nucleotide sequence ID" value="XM_027344338.1"/>
</dbReference>
<feature type="transmembrane region" description="Helical" evidence="7">
    <location>
        <begin position="169"/>
        <end position="195"/>
    </location>
</feature>
<evidence type="ECO:0000313" key="8">
    <source>
        <dbReference type="Proteomes" id="UP000515146"/>
    </source>
</evidence>
<dbReference type="OrthoDB" id="46396at2759"/>
<accession>A0A6P6Y6K2</accession>
<feature type="transmembrane region" description="Helical" evidence="7">
    <location>
        <begin position="52"/>
        <end position="72"/>
    </location>
</feature>
<evidence type="ECO:0000256" key="4">
    <source>
        <dbReference type="ARBA" id="ARBA00022692"/>
    </source>
</evidence>
<dbReference type="PIRSF" id="PIRSF016379">
    <property type="entry name" value="ENT"/>
    <property type="match status" value="1"/>
</dbReference>
<dbReference type="Pfam" id="PF01733">
    <property type="entry name" value="Nucleoside_tran"/>
    <property type="match status" value="2"/>
</dbReference>
<dbReference type="AlphaFoldDB" id="A0A6P6Y6K2"/>
<comment type="similarity">
    <text evidence="2">Belongs to the SLC29A/ENT transporter (TC 2.A.57) family.</text>
</comment>
<dbReference type="OMA" id="KYKFRNT"/>
<dbReference type="InParanoid" id="A0A6P6Y6K2"/>
<evidence type="ECO:0000256" key="2">
    <source>
        <dbReference type="ARBA" id="ARBA00007965"/>
    </source>
</evidence>
<feature type="transmembrane region" description="Helical" evidence="7">
    <location>
        <begin position="328"/>
        <end position="349"/>
    </location>
</feature>
<sequence>MSSSRSDVEPILNINDGDMIQESLSEPTPPTIICESSTNNDNDNGENDRYHLVRILFFLIGLTQLLPMNFLITADDLWKYKFRNVNSTNIYNYNDDSDKTKLQTFFDSYLIIACNSPFLLVYLVSMTPYFQRITNDLKIFLSFSFTIITFMIITSLVKIDTDEYQNAFLIILLILVFIVNAAAIFIQAIFTGLAALFPLKYIQSMVAGQAMSGLFAALTKIFSLLGHRTLINNVFIFFLLANLVLIVTFALFLYVRNKSFYSSYAYSSNSLDSNIPMNLSLFGKIFQQIWPFCLTLTIVFWVTLSIYPGLFVLITPVDHKNQILPEKFILPITCFLVFNLGDFFGRFFGKYILLSKTHSKTILILSFGRILFIPLFLYCNAQPRHHSVLFPYEMIFVLFNFIFALMNGYLVLNVFVNGPQLIPDEYRHMSGYFLIAFLGAGLTLGSLTSPLILDLL</sequence>
<evidence type="ECO:0000313" key="9">
    <source>
        <dbReference type="RefSeq" id="XP_027200139.1"/>
    </source>
</evidence>
<dbReference type="GO" id="GO:0005337">
    <property type="term" value="F:nucleoside transmembrane transporter activity"/>
    <property type="evidence" value="ECO:0007669"/>
    <property type="project" value="InterPro"/>
</dbReference>
<keyword evidence="4 7" id="KW-0812">Transmembrane</keyword>
<dbReference type="Proteomes" id="UP000515146">
    <property type="component" value="Unplaced"/>
</dbReference>
<protein>
    <submittedName>
        <fullName evidence="9">Equilibrative nucleoside transporter 3-like</fullName>
    </submittedName>
</protein>
<feature type="transmembrane region" description="Helical" evidence="7">
    <location>
        <begin position="289"/>
        <end position="316"/>
    </location>
</feature>
<organism evidence="8 9">
    <name type="scientific">Dermatophagoides pteronyssinus</name>
    <name type="common">European house dust mite</name>
    <dbReference type="NCBI Taxonomy" id="6956"/>
    <lineage>
        <taxon>Eukaryota</taxon>
        <taxon>Metazoa</taxon>
        <taxon>Ecdysozoa</taxon>
        <taxon>Arthropoda</taxon>
        <taxon>Chelicerata</taxon>
        <taxon>Arachnida</taxon>
        <taxon>Acari</taxon>
        <taxon>Acariformes</taxon>
        <taxon>Sarcoptiformes</taxon>
        <taxon>Astigmata</taxon>
        <taxon>Psoroptidia</taxon>
        <taxon>Analgoidea</taxon>
        <taxon>Pyroglyphidae</taxon>
        <taxon>Dermatophagoidinae</taxon>
        <taxon>Dermatophagoides</taxon>
    </lineage>
</organism>
<feature type="transmembrane region" description="Helical" evidence="7">
    <location>
        <begin position="201"/>
        <end position="222"/>
    </location>
</feature>
<name>A0A6P6Y6K2_DERPT</name>
<feature type="transmembrane region" description="Helical" evidence="7">
    <location>
        <begin position="361"/>
        <end position="378"/>
    </location>
</feature>
<dbReference type="PANTHER" id="PTHR10332:SF88">
    <property type="entry name" value="EQUILIBRATIVE NUCLEOSIDE TRANSPORTER 1, ISOFORM A"/>
    <property type="match status" value="1"/>
</dbReference>
<evidence type="ECO:0000256" key="1">
    <source>
        <dbReference type="ARBA" id="ARBA00004141"/>
    </source>
</evidence>
<evidence type="ECO:0000256" key="5">
    <source>
        <dbReference type="ARBA" id="ARBA00022989"/>
    </source>
</evidence>
<feature type="transmembrane region" description="Helical" evidence="7">
    <location>
        <begin position="234"/>
        <end position="255"/>
    </location>
</feature>
<evidence type="ECO:0000256" key="3">
    <source>
        <dbReference type="ARBA" id="ARBA00022448"/>
    </source>
</evidence>
<reference evidence="9" key="1">
    <citation type="submission" date="2025-08" db="UniProtKB">
        <authorList>
            <consortium name="RefSeq"/>
        </authorList>
    </citation>
    <scope>IDENTIFICATION</scope>
    <source>
        <strain evidence="9">Airmid</strain>
    </source>
</reference>
<dbReference type="GO" id="GO:0005886">
    <property type="term" value="C:plasma membrane"/>
    <property type="evidence" value="ECO:0007669"/>
    <property type="project" value="TreeGrafter"/>
</dbReference>
<keyword evidence="8" id="KW-1185">Reference proteome</keyword>
<dbReference type="InterPro" id="IPR002259">
    <property type="entry name" value="Eqnu_transpt"/>
</dbReference>
<gene>
    <name evidence="9" type="primary">LOC113794234</name>
</gene>
<proteinExistence type="inferred from homology"/>
<dbReference type="FunCoup" id="A0A6P6Y6K2">
    <property type="interactions" value="218"/>
</dbReference>
<keyword evidence="6 7" id="KW-0472">Membrane</keyword>
<keyword evidence="3" id="KW-0813">Transport</keyword>
<comment type="subcellular location">
    <subcellularLocation>
        <location evidence="1">Membrane</location>
        <topology evidence="1">Multi-pass membrane protein</topology>
    </subcellularLocation>
</comment>
<dbReference type="KEGG" id="dpte:113794234"/>